<comment type="caution">
    <text evidence="2">The sequence shown here is derived from an EMBL/GenBank/DDBJ whole genome shotgun (WGS) entry which is preliminary data.</text>
</comment>
<organism evidence="2 3">
    <name type="scientific">Rhynchospora breviuscula</name>
    <dbReference type="NCBI Taxonomy" id="2022672"/>
    <lineage>
        <taxon>Eukaryota</taxon>
        <taxon>Viridiplantae</taxon>
        <taxon>Streptophyta</taxon>
        <taxon>Embryophyta</taxon>
        <taxon>Tracheophyta</taxon>
        <taxon>Spermatophyta</taxon>
        <taxon>Magnoliopsida</taxon>
        <taxon>Liliopsida</taxon>
        <taxon>Poales</taxon>
        <taxon>Cyperaceae</taxon>
        <taxon>Cyperoideae</taxon>
        <taxon>Rhynchosporeae</taxon>
        <taxon>Rhynchospora</taxon>
    </lineage>
</organism>
<dbReference type="Proteomes" id="UP001151287">
    <property type="component" value="Unassembled WGS sequence"/>
</dbReference>
<dbReference type="Pfam" id="PF00646">
    <property type="entry name" value="F-box"/>
    <property type="match status" value="1"/>
</dbReference>
<feature type="domain" description="F-box" evidence="1">
    <location>
        <begin position="5"/>
        <end position="54"/>
    </location>
</feature>
<evidence type="ECO:0000313" key="3">
    <source>
        <dbReference type="Proteomes" id="UP001151287"/>
    </source>
</evidence>
<protein>
    <recommendedName>
        <fullName evidence="1">F-box domain-containing protein</fullName>
    </recommendedName>
</protein>
<dbReference type="InterPro" id="IPR032675">
    <property type="entry name" value="LRR_dom_sf"/>
</dbReference>
<dbReference type="EMBL" id="JAMQYH010000004">
    <property type="protein sequence ID" value="KAJ1688807.1"/>
    <property type="molecule type" value="Genomic_DNA"/>
</dbReference>
<keyword evidence="3" id="KW-1185">Reference proteome</keyword>
<dbReference type="AlphaFoldDB" id="A0A9Q0C7T8"/>
<evidence type="ECO:0000259" key="1">
    <source>
        <dbReference type="PROSITE" id="PS50181"/>
    </source>
</evidence>
<sequence length="200" mass="22393">MKETVDWISSLPDEILTHILSFVTTKEAVQTSILSKRWRNTWVSVPVLNAWEPSAEWLDRVALLMPQVISVLVATENFECPDSVFSCASLESLKLFLIHPTAFTFVSPESIALPYLKTLELDGLRLGDNFMQQLFSGCPALQSLNPNDLDLEESSPSIHTQKREVRKATSPCIATRRLESGDVEVVRTTTRVSASSPPRY</sequence>
<accession>A0A9Q0C7T8</accession>
<proteinExistence type="predicted"/>
<dbReference type="InterPro" id="IPR001810">
    <property type="entry name" value="F-box_dom"/>
</dbReference>
<dbReference type="InterPro" id="IPR055411">
    <property type="entry name" value="LRR_FXL15/At3g58940/PEG3-like"/>
</dbReference>
<dbReference type="SMART" id="SM00256">
    <property type="entry name" value="FBOX"/>
    <property type="match status" value="1"/>
</dbReference>
<dbReference type="SUPFAM" id="SSF52047">
    <property type="entry name" value="RNI-like"/>
    <property type="match status" value="1"/>
</dbReference>
<dbReference type="CDD" id="cd22160">
    <property type="entry name" value="F-box_AtFBL13-like"/>
    <property type="match status" value="1"/>
</dbReference>
<name>A0A9Q0C7T8_9POAL</name>
<gene>
    <name evidence="2" type="ORF">LUZ63_012962</name>
</gene>
<reference evidence="2" key="1">
    <citation type="journal article" date="2022" name="Cell">
        <title>Repeat-based holocentromeres influence genome architecture and karyotype evolution.</title>
        <authorList>
            <person name="Hofstatter P.G."/>
            <person name="Thangavel G."/>
            <person name="Lux T."/>
            <person name="Neumann P."/>
            <person name="Vondrak T."/>
            <person name="Novak P."/>
            <person name="Zhang M."/>
            <person name="Costa L."/>
            <person name="Castellani M."/>
            <person name="Scott A."/>
            <person name="Toegelov H."/>
            <person name="Fuchs J."/>
            <person name="Mata-Sucre Y."/>
            <person name="Dias Y."/>
            <person name="Vanzela A.L.L."/>
            <person name="Huettel B."/>
            <person name="Almeida C.C.S."/>
            <person name="Simkova H."/>
            <person name="Souza G."/>
            <person name="Pedrosa-Harand A."/>
            <person name="Macas J."/>
            <person name="Mayer K.F.X."/>
            <person name="Houben A."/>
            <person name="Marques A."/>
        </authorList>
    </citation>
    <scope>NUCLEOTIDE SEQUENCE</scope>
    <source>
        <strain evidence="2">RhyBre1mFocal</strain>
    </source>
</reference>
<dbReference type="PANTHER" id="PTHR31900">
    <property type="entry name" value="F-BOX/RNI SUPERFAMILY PROTEIN-RELATED"/>
    <property type="match status" value="1"/>
</dbReference>
<dbReference type="PANTHER" id="PTHR31900:SF30">
    <property type="entry name" value="SUPERFAMILY PROTEIN, PUTATIVE-RELATED"/>
    <property type="match status" value="1"/>
</dbReference>
<dbReference type="Gene3D" id="3.80.10.10">
    <property type="entry name" value="Ribonuclease Inhibitor"/>
    <property type="match status" value="1"/>
</dbReference>
<evidence type="ECO:0000313" key="2">
    <source>
        <dbReference type="EMBL" id="KAJ1688807.1"/>
    </source>
</evidence>
<dbReference type="PROSITE" id="PS50181">
    <property type="entry name" value="FBOX"/>
    <property type="match status" value="1"/>
</dbReference>
<dbReference type="OrthoDB" id="677997at2759"/>
<dbReference type="SUPFAM" id="SSF81383">
    <property type="entry name" value="F-box domain"/>
    <property type="match status" value="1"/>
</dbReference>
<dbReference type="Pfam" id="PF24758">
    <property type="entry name" value="LRR_At5g56370"/>
    <property type="match status" value="1"/>
</dbReference>
<dbReference type="InterPro" id="IPR036047">
    <property type="entry name" value="F-box-like_dom_sf"/>
</dbReference>
<dbReference type="InterPro" id="IPR053781">
    <property type="entry name" value="F-box_AtFBL13-like"/>
</dbReference>
<dbReference type="InterPro" id="IPR050232">
    <property type="entry name" value="FBL13/AtMIF1-like"/>
</dbReference>